<feature type="compositionally biased region" description="Low complexity" evidence="1">
    <location>
        <begin position="227"/>
        <end position="280"/>
    </location>
</feature>
<protein>
    <submittedName>
        <fullName evidence="3">VWA domain-containing protein</fullName>
    </submittedName>
</protein>
<dbReference type="SUPFAM" id="SSF53300">
    <property type="entry name" value="vWA-like"/>
    <property type="match status" value="1"/>
</dbReference>
<feature type="compositionally biased region" description="Basic and acidic residues" evidence="1">
    <location>
        <begin position="217"/>
        <end position="226"/>
    </location>
</feature>
<dbReference type="RefSeq" id="WP_279983102.1">
    <property type="nucleotide sequence ID" value="NZ_JAOCIZ010000181.1"/>
</dbReference>
<evidence type="ECO:0000256" key="1">
    <source>
        <dbReference type="SAM" id="MobiDB-lite"/>
    </source>
</evidence>
<comment type="caution">
    <text evidence="3">The sequence shown here is derived from an EMBL/GenBank/DDBJ whole genome shotgun (WGS) entry which is preliminary data.</text>
</comment>
<evidence type="ECO:0000313" key="3">
    <source>
        <dbReference type="EMBL" id="MDH1507898.1"/>
    </source>
</evidence>
<accession>A0AA42UG70</accession>
<organism evidence="3 4">
    <name type="scientific">Aeromonas caviae</name>
    <name type="common">Aeromonas punctata</name>
    <dbReference type="NCBI Taxonomy" id="648"/>
    <lineage>
        <taxon>Bacteria</taxon>
        <taxon>Pseudomonadati</taxon>
        <taxon>Pseudomonadota</taxon>
        <taxon>Gammaproteobacteria</taxon>
        <taxon>Aeromonadales</taxon>
        <taxon>Aeromonadaceae</taxon>
        <taxon>Aeromonas</taxon>
    </lineage>
</organism>
<feature type="region of interest" description="Disordered" evidence="1">
    <location>
        <begin position="217"/>
        <end position="306"/>
    </location>
</feature>
<dbReference type="CDD" id="cd00198">
    <property type="entry name" value="vWFA"/>
    <property type="match status" value="1"/>
</dbReference>
<name>A0AA42UG70_AERCA</name>
<gene>
    <name evidence="3" type="ORF">N5I20_22950</name>
</gene>
<dbReference type="SMART" id="SM00327">
    <property type="entry name" value="VWA"/>
    <property type="match status" value="1"/>
</dbReference>
<dbReference type="Proteomes" id="UP001161704">
    <property type="component" value="Unassembled WGS sequence"/>
</dbReference>
<dbReference type="Gene3D" id="3.40.50.410">
    <property type="entry name" value="von Willebrand factor, type A domain"/>
    <property type="match status" value="1"/>
</dbReference>
<dbReference type="AlphaFoldDB" id="A0AA42UG70"/>
<dbReference type="Pfam" id="PF13519">
    <property type="entry name" value="VWA_2"/>
    <property type="match status" value="1"/>
</dbReference>
<evidence type="ECO:0000313" key="4">
    <source>
        <dbReference type="Proteomes" id="UP001161704"/>
    </source>
</evidence>
<dbReference type="InterPro" id="IPR036465">
    <property type="entry name" value="vWFA_dom_sf"/>
</dbReference>
<feature type="domain" description="VWFA" evidence="2">
    <location>
        <begin position="432"/>
        <end position="597"/>
    </location>
</feature>
<dbReference type="EMBL" id="JAOCIZ010000181">
    <property type="protein sequence ID" value="MDH1507898.1"/>
    <property type="molecule type" value="Genomic_DNA"/>
</dbReference>
<dbReference type="InterPro" id="IPR002035">
    <property type="entry name" value="VWF_A"/>
</dbReference>
<evidence type="ECO:0000259" key="2">
    <source>
        <dbReference type="SMART" id="SM00327"/>
    </source>
</evidence>
<proteinExistence type="predicted"/>
<sequence>MQSTQSKMLTIQIRLAMMANDFGLRTTWGNYPTAGTTQGVVLMPFFDAGDPVQAAAAMGFGMHEGAHHRYGSDFAKYEESLKTKGKVHRWFLNCFDDGRIDRMALLEYPGLRGEYEAIEQLFISKGMRQVPGTNTPAINVLEDYLAHYIGCELLNYKPLTPVWEQTRELARQRFPDALLTRLEIISEMGVITADFNDCWDSADLVLDAIRDSLEDLKAQQSDHEPAADAASQSDADADGQPGADAAGQSDADADGQPGADAAGQSDADADGQPGAAGQSDVDADDQPGADAAGQSDAAGRPSADNVVRSKQIQELEACLEATGSGSTDVEVRDKGKMLASLIEADSRFELDTPLRPRLDAINTTIGRSVTLPKVLTASRPITQALMELVETETNCAPGLSRRGKRFVTSRFNRFKQGDLRVYRSKAKNLGIDSAIMVMLDLSGSMNCQQEVAKNACLALALAVQQIDGAVIGIQSFGDRNVDLLRFGEDPATTSTRLDLTCAGGGTPMREGLSNAFLALMPEQAERKSLIVITDGEPDVDCVDTFNMVRQYGIDVFGIFIGQYASGKAAMDYYFKPGNWIAVDNILGLKRELFKLAKGTILAA</sequence>
<feature type="compositionally biased region" description="Low complexity" evidence="1">
    <location>
        <begin position="288"/>
        <end position="298"/>
    </location>
</feature>
<reference evidence="3" key="1">
    <citation type="submission" date="2022-09" db="EMBL/GenBank/DDBJ databases">
        <title>Intensive care unit water sources are persistently colonized with multi-drug resistant bacteria and are the site of extensive horizontal gene transfer of antibiotic resistance genes.</title>
        <authorList>
            <person name="Diorio-Toth L."/>
        </authorList>
    </citation>
    <scope>NUCLEOTIDE SEQUENCE</scope>
    <source>
        <strain evidence="3">GD03710</strain>
    </source>
</reference>